<dbReference type="AlphaFoldDB" id="A0A5C6FN36"/>
<dbReference type="Gene3D" id="2.40.50.420">
    <property type="entry name" value="Envelope glycoprotein gp160, DUF2291, alpha/beta domain"/>
    <property type="match status" value="1"/>
</dbReference>
<dbReference type="InterPro" id="IPR036215">
    <property type="entry name" value="TM0957-like_sf"/>
</dbReference>
<dbReference type="Pfam" id="PF10054">
    <property type="entry name" value="DUF2291"/>
    <property type="match status" value="1"/>
</dbReference>
<dbReference type="SUPFAM" id="SSF141318">
    <property type="entry name" value="TM0957-like"/>
    <property type="match status" value="1"/>
</dbReference>
<organism evidence="1 2">
    <name type="scientific">Crateriforma conspicua</name>
    <dbReference type="NCBI Taxonomy" id="2527996"/>
    <lineage>
        <taxon>Bacteria</taxon>
        <taxon>Pseudomonadati</taxon>
        <taxon>Planctomycetota</taxon>
        <taxon>Planctomycetia</taxon>
        <taxon>Planctomycetales</taxon>
        <taxon>Planctomycetaceae</taxon>
        <taxon>Crateriforma</taxon>
    </lineage>
</organism>
<dbReference type="InterPro" id="IPR014582">
    <property type="entry name" value="UCP033535_lipo"/>
</dbReference>
<evidence type="ECO:0000313" key="1">
    <source>
        <dbReference type="EMBL" id="TWU62582.1"/>
    </source>
</evidence>
<protein>
    <submittedName>
        <fullName evidence="1">Uncharacterized protein</fullName>
    </submittedName>
</protein>
<gene>
    <name evidence="1" type="ORF">V7x_43170</name>
</gene>
<dbReference type="EMBL" id="SJPZ01000002">
    <property type="protein sequence ID" value="TWU62582.1"/>
    <property type="molecule type" value="Genomic_DNA"/>
</dbReference>
<accession>A0A5C6FN36</accession>
<dbReference type="Proteomes" id="UP000316476">
    <property type="component" value="Unassembled WGS sequence"/>
</dbReference>
<evidence type="ECO:0000313" key="2">
    <source>
        <dbReference type="Proteomes" id="UP000316476"/>
    </source>
</evidence>
<reference evidence="1 2" key="1">
    <citation type="submission" date="2019-02" db="EMBL/GenBank/DDBJ databases">
        <title>Deep-cultivation of Planctomycetes and their phenomic and genomic characterization uncovers novel biology.</title>
        <authorList>
            <person name="Wiegand S."/>
            <person name="Jogler M."/>
            <person name="Boedeker C."/>
            <person name="Pinto D."/>
            <person name="Vollmers J."/>
            <person name="Rivas-Marin E."/>
            <person name="Kohn T."/>
            <person name="Peeters S.H."/>
            <person name="Heuer A."/>
            <person name="Rast P."/>
            <person name="Oberbeckmann S."/>
            <person name="Bunk B."/>
            <person name="Jeske O."/>
            <person name="Meyerdierks A."/>
            <person name="Storesund J.E."/>
            <person name="Kallscheuer N."/>
            <person name="Luecker S."/>
            <person name="Lage O.M."/>
            <person name="Pohl T."/>
            <person name="Merkel B.J."/>
            <person name="Hornburger P."/>
            <person name="Mueller R.-W."/>
            <person name="Bruemmer F."/>
            <person name="Labrenz M."/>
            <person name="Spormann A.M."/>
            <person name="Op Den Camp H."/>
            <person name="Overmann J."/>
            <person name="Amann R."/>
            <person name="Jetten M.S.M."/>
            <person name="Mascher T."/>
            <person name="Medema M.H."/>
            <person name="Devos D.P."/>
            <person name="Kaster A.-K."/>
            <person name="Ovreas L."/>
            <person name="Rohde M."/>
            <person name="Galperin M.Y."/>
            <person name="Jogler C."/>
        </authorList>
    </citation>
    <scope>NUCLEOTIDE SEQUENCE [LARGE SCALE GENOMIC DNA]</scope>
    <source>
        <strain evidence="1 2">V7</strain>
    </source>
</reference>
<proteinExistence type="predicted"/>
<sequence length="184" mass="20341">MLLYFLPLFRIVPLGQAKQQGNMKSAEFEATTFVGTFWNEQLIPGASKAVEVSQLIEEIKQDHQAARDAHGRSLGLSDTYFYFLSGTGHVISVEKDAVGLSVDDDSTRVQVLLGTGLIFGNAVRDGTGLLDVNDFANSQDFNAISTEINRRIETDVLPKLRQKELLAPPFVSWVALKSPTKRRT</sequence>
<name>A0A5C6FN36_9PLAN</name>
<comment type="caution">
    <text evidence="1">The sequence shown here is derived from an EMBL/GenBank/DDBJ whole genome shotgun (WGS) entry which is preliminary data.</text>
</comment>